<feature type="non-terminal residue" evidence="4">
    <location>
        <position position="1"/>
    </location>
</feature>
<evidence type="ECO:0000259" key="3">
    <source>
        <dbReference type="PROSITE" id="PS50975"/>
    </source>
</evidence>
<dbReference type="PROSITE" id="PS50975">
    <property type="entry name" value="ATP_GRASP"/>
    <property type="match status" value="1"/>
</dbReference>
<feature type="region of interest" description="Disordered" evidence="2">
    <location>
        <begin position="1"/>
        <end position="68"/>
    </location>
</feature>
<organism evidence="4 5">
    <name type="scientific">Tetraparma gracilis</name>
    <dbReference type="NCBI Taxonomy" id="2962635"/>
    <lineage>
        <taxon>Eukaryota</taxon>
        <taxon>Sar</taxon>
        <taxon>Stramenopiles</taxon>
        <taxon>Ochrophyta</taxon>
        <taxon>Bolidophyceae</taxon>
        <taxon>Parmales</taxon>
        <taxon>Triparmaceae</taxon>
        <taxon>Tetraparma</taxon>
    </lineage>
</organism>
<evidence type="ECO:0000313" key="4">
    <source>
        <dbReference type="EMBL" id="GMI28781.1"/>
    </source>
</evidence>
<reference evidence="4 5" key="1">
    <citation type="journal article" date="2023" name="Commun. Biol.">
        <title>Genome analysis of Parmales, the sister group of diatoms, reveals the evolutionary specialization of diatoms from phago-mixotrophs to photoautotrophs.</title>
        <authorList>
            <person name="Ban H."/>
            <person name="Sato S."/>
            <person name="Yoshikawa S."/>
            <person name="Yamada K."/>
            <person name="Nakamura Y."/>
            <person name="Ichinomiya M."/>
            <person name="Sato N."/>
            <person name="Blanc-Mathieu R."/>
            <person name="Endo H."/>
            <person name="Kuwata A."/>
            <person name="Ogata H."/>
        </authorList>
    </citation>
    <scope>NUCLEOTIDE SEQUENCE [LARGE SCALE GENOMIC DNA]</scope>
</reference>
<dbReference type="EMBL" id="BRYB01004299">
    <property type="protein sequence ID" value="GMI28781.1"/>
    <property type="molecule type" value="Genomic_DNA"/>
</dbReference>
<keyword evidence="1" id="KW-0067">ATP-binding</keyword>
<proteinExistence type="predicted"/>
<feature type="domain" description="ATP-grasp" evidence="3">
    <location>
        <begin position="217"/>
        <end position="416"/>
    </location>
</feature>
<feature type="compositionally biased region" description="Low complexity" evidence="2">
    <location>
        <begin position="37"/>
        <end position="53"/>
    </location>
</feature>
<evidence type="ECO:0000313" key="5">
    <source>
        <dbReference type="Proteomes" id="UP001165060"/>
    </source>
</evidence>
<protein>
    <recommendedName>
        <fullName evidence="3">ATP-grasp domain-containing protein</fullName>
    </recommendedName>
</protein>
<sequence>MSASPPPSYLDAAKAAPAEAPEPPKPKKKATFAANVLPPSLCPPGGSSDSSASPVPPGKAAAARMQSTRYSRSLLRQTRRSTALGDVSVSTLDDVKPIDNTNIKPVRVLVTMYDIKPTFSNTVKNGLGFWVFYILREYFEKRNIPVQLFLKSITSTTTPAQVLAFIARNAIDVLVPSDVSDTQFVSKHMGEISPHVHVAISPNLETYVKLEDKWQTYEFCVNHDIPTPKTVKLDPASPPAFPFFLKVSSGTNGGRGVWLCRDQKALDSALAVKSNKEPGTLLLAQTPEFGKLVCAQVVYDHGTVLGFFFAQTTNPTDLAGVGNKYMFSFLQSSALVSHVKVELTDAQWDAVTSIFKNIGAATDYHGMIDIEFIIAGADASVPGAVYLLEMNPRFSGDIHTALSNPGFLDLYFDVIFDRGDHKVQVVNFAKGVEMNAKIRDFNPTRFYVVHPRMFLNLRNWNKDIMIKGRTTPTAPLPDAGADADTGADTGADAGADQPSTMSRMSRMFSAKNLTGKGEDNLRPSVLVTGSLPRRTEEEMEMEAEAEEMVEGVGLGGVEGGASQE</sequence>
<dbReference type="Proteomes" id="UP001165060">
    <property type="component" value="Unassembled WGS sequence"/>
</dbReference>
<feature type="compositionally biased region" description="Low complexity" evidence="2">
    <location>
        <begin position="471"/>
        <end position="496"/>
    </location>
</feature>
<evidence type="ECO:0000256" key="1">
    <source>
        <dbReference type="PROSITE-ProRule" id="PRU00409"/>
    </source>
</evidence>
<accession>A0ABQ6MLW2</accession>
<dbReference type="Gene3D" id="3.30.470.20">
    <property type="entry name" value="ATP-grasp fold, B domain"/>
    <property type="match status" value="1"/>
</dbReference>
<keyword evidence="5" id="KW-1185">Reference proteome</keyword>
<name>A0ABQ6MLW2_9STRA</name>
<evidence type="ECO:0000256" key="2">
    <source>
        <dbReference type="SAM" id="MobiDB-lite"/>
    </source>
</evidence>
<dbReference type="InterPro" id="IPR011761">
    <property type="entry name" value="ATP-grasp"/>
</dbReference>
<feature type="region of interest" description="Disordered" evidence="2">
    <location>
        <begin position="471"/>
        <end position="541"/>
    </location>
</feature>
<comment type="caution">
    <text evidence="4">The sequence shown here is derived from an EMBL/GenBank/DDBJ whole genome shotgun (WGS) entry which is preliminary data.</text>
</comment>
<keyword evidence="1" id="KW-0547">Nucleotide-binding</keyword>
<gene>
    <name evidence="4" type="ORF">TeGR_g12908</name>
</gene>
<dbReference type="SUPFAM" id="SSF56059">
    <property type="entry name" value="Glutathione synthetase ATP-binding domain-like"/>
    <property type="match status" value="1"/>
</dbReference>